<dbReference type="CDD" id="cd00637">
    <property type="entry name" value="7tm_classA_rhodopsin-like"/>
    <property type="match status" value="1"/>
</dbReference>
<keyword evidence="3 5" id="KW-1133">Transmembrane helix</keyword>
<proteinExistence type="predicted"/>
<evidence type="ECO:0000256" key="2">
    <source>
        <dbReference type="ARBA" id="ARBA00022692"/>
    </source>
</evidence>
<organism evidence="7 8">
    <name type="scientific">Cyprinus carpio</name>
    <name type="common">Common carp</name>
    <dbReference type="NCBI Taxonomy" id="7962"/>
    <lineage>
        <taxon>Eukaryota</taxon>
        <taxon>Metazoa</taxon>
        <taxon>Chordata</taxon>
        <taxon>Craniata</taxon>
        <taxon>Vertebrata</taxon>
        <taxon>Euteleostomi</taxon>
        <taxon>Actinopterygii</taxon>
        <taxon>Neopterygii</taxon>
        <taxon>Teleostei</taxon>
        <taxon>Ostariophysi</taxon>
        <taxon>Cypriniformes</taxon>
        <taxon>Cyprinidae</taxon>
        <taxon>Cyprininae</taxon>
        <taxon>Cyprinus</taxon>
    </lineage>
</organism>
<dbReference type="PRINTS" id="PR00237">
    <property type="entry name" value="GPCRRHODOPSN"/>
</dbReference>
<dbReference type="GO" id="GO:0016020">
    <property type="term" value="C:membrane"/>
    <property type="evidence" value="ECO:0007669"/>
    <property type="project" value="UniProtKB-SubCell"/>
</dbReference>
<dbReference type="GO" id="GO:0004930">
    <property type="term" value="F:G protein-coupled receptor activity"/>
    <property type="evidence" value="ECO:0007669"/>
    <property type="project" value="InterPro"/>
</dbReference>
<feature type="transmembrane region" description="Helical" evidence="5">
    <location>
        <begin position="82"/>
        <end position="104"/>
    </location>
</feature>
<dbReference type="SUPFAM" id="SSF81321">
    <property type="entry name" value="Family A G protein-coupled receptor-like"/>
    <property type="match status" value="1"/>
</dbReference>
<dbReference type="GO" id="GO:0004984">
    <property type="term" value="F:olfactory receptor activity"/>
    <property type="evidence" value="ECO:0007669"/>
    <property type="project" value="TreeGrafter"/>
</dbReference>
<feature type="transmembrane region" description="Helical" evidence="5">
    <location>
        <begin position="232"/>
        <end position="254"/>
    </location>
</feature>
<feature type="transmembrane region" description="Helical" evidence="5">
    <location>
        <begin position="194"/>
        <end position="211"/>
    </location>
</feature>
<dbReference type="AlphaFoldDB" id="A0A8C1TF56"/>
<dbReference type="FunFam" id="1.20.1070.10:FF:000096">
    <property type="entry name" value="Odorant receptor 131-2"/>
    <property type="match status" value="1"/>
</dbReference>
<dbReference type="Proteomes" id="UP000694700">
    <property type="component" value="Unplaced"/>
</dbReference>
<evidence type="ECO:0000313" key="8">
    <source>
        <dbReference type="Proteomes" id="UP000694700"/>
    </source>
</evidence>
<reference evidence="7" key="1">
    <citation type="submission" date="2025-08" db="UniProtKB">
        <authorList>
            <consortium name="Ensembl"/>
        </authorList>
    </citation>
    <scope>IDENTIFICATION</scope>
</reference>
<evidence type="ECO:0000256" key="1">
    <source>
        <dbReference type="ARBA" id="ARBA00004370"/>
    </source>
</evidence>
<dbReference type="InterPro" id="IPR017452">
    <property type="entry name" value="GPCR_Rhodpsn_7TM"/>
</dbReference>
<dbReference type="PANTHER" id="PTHR26451:SF998">
    <property type="entry name" value="ODORANT RECEPTOR-RELATED"/>
    <property type="match status" value="1"/>
</dbReference>
<keyword evidence="2 5" id="KW-0812">Transmembrane</keyword>
<dbReference type="InterPro" id="IPR000276">
    <property type="entry name" value="GPCR_Rhodpsn"/>
</dbReference>
<dbReference type="Pfam" id="PF00001">
    <property type="entry name" value="7tm_1"/>
    <property type="match status" value="1"/>
</dbReference>
<dbReference type="GO" id="GO:0005549">
    <property type="term" value="F:odorant binding"/>
    <property type="evidence" value="ECO:0007669"/>
    <property type="project" value="TreeGrafter"/>
</dbReference>
<feature type="transmembrane region" description="Helical" evidence="5">
    <location>
        <begin position="266"/>
        <end position="288"/>
    </location>
</feature>
<dbReference type="Gene3D" id="1.20.1070.10">
    <property type="entry name" value="Rhodopsin 7-helix transmembrane proteins"/>
    <property type="match status" value="1"/>
</dbReference>
<evidence type="ECO:0000259" key="6">
    <source>
        <dbReference type="PROSITE" id="PS50262"/>
    </source>
</evidence>
<evidence type="ECO:0000313" key="7">
    <source>
        <dbReference type="Ensembl" id="ENSCCRP00015021943.1"/>
    </source>
</evidence>
<evidence type="ECO:0000256" key="4">
    <source>
        <dbReference type="ARBA" id="ARBA00023136"/>
    </source>
</evidence>
<sequence>TCESLFSSALPNKYMDQFYDTFIKNFISVVLCLIINYINGTFVLVFFKNTIFYSDPRYILYTHLVINDMIMLSISVGLQVTIYVVGTFSLSVCCVVLFVAIIVTKNSPLNLACMAIERYIAICKPLHHLQICTVRRTYMLIWFIWTLSAVPAFSDIFITLSTRPASFFSSAILCHMVVIRNTWQHAVNDTVSNVVYLLFVWTTLIVTYFKVLSAAKAASTDQVSARKGRNTIILHGGQLLLCMMSYITPLLSTALVDLFPRSRTTILFLLFLFSNILPRLLSPLIYGLRDKQFAERVKVYFCCKQKTQIIPVN</sequence>
<accession>A0A8C1TF56</accession>
<feature type="transmembrane region" description="Helical" evidence="5">
    <location>
        <begin position="26"/>
        <end position="46"/>
    </location>
</feature>
<evidence type="ECO:0000256" key="5">
    <source>
        <dbReference type="SAM" id="Phobius"/>
    </source>
</evidence>
<feature type="transmembrane region" description="Helical" evidence="5">
    <location>
        <begin position="138"/>
        <end position="160"/>
    </location>
</feature>
<name>A0A8C1TF56_CYPCA</name>
<comment type="subcellular location">
    <subcellularLocation>
        <location evidence="1">Membrane</location>
    </subcellularLocation>
</comment>
<dbReference type="InterPro" id="IPR052921">
    <property type="entry name" value="GPCR1_Superfamily_Member"/>
</dbReference>
<dbReference type="PROSITE" id="PS50262">
    <property type="entry name" value="G_PROTEIN_RECEP_F1_2"/>
    <property type="match status" value="1"/>
</dbReference>
<feature type="domain" description="G-protein coupled receptors family 1 profile" evidence="6">
    <location>
        <begin position="38"/>
        <end position="286"/>
    </location>
</feature>
<keyword evidence="4 5" id="KW-0472">Membrane</keyword>
<feature type="transmembrane region" description="Helical" evidence="5">
    <location>
        <begin position="58"/>
        <end position="76"/>
    </location>
</feature>
<evidence type="ECO:0000256" key="3">
    <source>
        <dbReference type="ARBA" id="ARBA00022989"/>
    </source>
</evidence>
<dbReference type="Ensembl" id="ENSCCRT00015022751.1">
    <property type="protein sequence ID" value="ENSCCRP00015021943.1"/>
    <property type="gene ID" value="ENSCCRG00015009494.1"/>
</dbReference>
<dbReference type="PANTHER" id="PTHR26451">
    <property type="entry name" value="G_PROTEIN_RECEP_F1_2 DOMAIN-CONTAINING PROTEIN"/>
    <property type="match status" value="1"/>
</dbReference>
<protein>
    <submittedName>
        <fullName evidence="7">Si:dkeyp-3f10.16</fullName>
    </submittedName>
</protein>